<evidence type="ECO:0000256" key="1">
    <source>
        <dbReference type="ARBA" id="ARBA00022679"/>
    </source>
</evidence>
<gene>
    <name evidence="4" type="ORF">IQ249_08180</name>
</gene>
<dbReference type="CDD" id="cd04301">
    <property type="entry name" value="NAT_SF"/>
    <property type="match status" value="1"/>
</dbReference>
<evidence type="ECO:0000313" key="5">
    <source>
        <dbReference type="Proteomes" id="UP000654482"/>
    </source>
</evidence>
<dbReference type="EMBL" id="JADEWZ010000009">
    <property type="protein sequence ID" value="MBE9115867.1"/>
    <property type="molecule type" value="Genomic_DNA"/>
</dbReference>
<keyword evidence="1" id="KW-0808">Transferase</keyword>
<dbReference type="GO" id="GO:0016747">
    <property type="term" value="F:acyltransferase activity, transferring groups other than amino-acyl groups"/>
    <property type="evidence" value="ECO:0007669"/>
    <property type="project" value="InterPro"/>
</dbReference>
<dbReference type="InterPro" id="IPR000182">
    <property type="entry name" value="GNAT_dom"/>
</dbReference>
<proteinExistence type="predicted"/>
<keyword evidence="2" id="KW-0012">Acyltransferase</keyword>
<dbReference type="PROSITE" id="PS51186">
    <property type="entry name" value="GNAT"/>
    <property type="match status" value="1"/>
</dbReference>
<dbReference type="AlphaFoldDB" id="A0A8J7DVL8"/>
<dbReference type="PANTHER" id="PTHR43072:SF23">
    <property type="entry name" value="UPF0039 PROTEIN C11D3.02C"/>
    <property type="match status" value="1"/>
</dbReference>
<evidence type="ECO:0000313" key="4">
    <source>
        <dbReference type="EMBL" id="MBE9115867.1"/>
    </source>
</evidence>
<keyword evidence="5" id="KW-1185">Reference proteome</keyword>
<dbReference type="InterPro" id="IPR016181">
    <property type="entry name" value="Acyl_CoA_acyltransferase"/>
</dbReference>
<reference evidence="4" key="1">
    <citation type="submission" date="2020-10" db="EMBL/GenBank/DDBJ databases">
        <authorList>
            <person name="Castelo-Branco R."/>
            <person name="Eusebio N."/>
            <person name="Adriana R."/>
            <person name="Vieira A."/>
            <person name="Brugerolle De Fraissinette N."/>
            <person name="Rezende De Castro R."/>
            <person name="Schneider M.P."/>
            <person name="Vasconcelos V."/>
            <person name="Leao P.N."/>
        </authorList>
    </citation>
    <scope>NUCLEOTIDE SEQUENCE</scope>
    <source>
        <strain evidence="4">LEGE 07157</strain>
    </source>
</reference>
<comment type="caution">
    <text evidence="4">The sequence shown here is derived from an EMBL/GenBank/DDBJ whole genome shotgun (WGS) entry which is preliminary data.</text>
</comment>
<dbReference type="SUPFAM" id="SSF55729">
    <property type="entry name" value="Acyl-CoA N-acyltransferases (Nat)"/>
    <property type="match status" value="1"/>
</dbReference>
<feature type="domain" description="N-acetyltransferase" evidence="3">
    <location>
        <begin position="1"/>
        <end position="157"/>
    </location>
</feature>
<sequence length="163" mass="18628">MIRDATEADLPAIVGIYNASIPSRMATADTEPLSPESRLDWFRTHHPQKYPLWVIELNGEVVAWLSFRPFYGRPAYKSTVEISLYVDPEYHRQGFGRQLLQQAIADSPGFGFNTLVAFIFAHNEPSLRLFEQLSFREWGYLPGVAKFGEVECDLTIQGQRLSF</sequence>
<dbReference type="Proteomes" id="UP000654482">
    <property type="component" value="Unassembled WGS sequence"/>
</dbReference>
<evidence type="ECO:0000259" key="3">
    <source>
        <dbReference type="PROSITE" id="PS51186"/>
    </source>
</evidence>
<name>A0A8J7DVL8_9CYAN</name>
<dbReference type="PANTHER" id="PTHR43072">
    <property type="entry name" value="N-ACETYLTRANSFERASE"/>
    <property type="match status" value="1"/>
</dbReference>
<dbReference type="Pfam" id="PF00583">
    <property type="entry name" value="Acetyltransf_1"/>
    <property type="match status" value="1"/>
</dbReference>
<dbReference type="Gene3D" id="3.40.630.30">
    <property type="match status" value="1"/>
</dbReference>
<evidence type="ECO:0000256" key="2">
    <source>
        <dbReference type="ARBA" id="ARBA00023315"/>
    </source>
</evidence>
<protein>
    <submittedName>
        <fullName evidence="4">N-acetyltransferase</fullName>
    </submittedName>
</protein>
<dbReference type="RefSeq" id="WP_194028958.1">
    <property type="nucleotide sequence ID" value="NZ_JADEWZ010000009.1"/>
</dbReference>
<accession>A0A8J7DVL8</accession>
<organism evidence="4 5">
    <name type="scientific">Lusitaniella coriacea LEGE 07157</name>
    <dbReference type="NCBI Taxonomy" id="945747"/>
    <lineage>
        <taxon>Bacteria</taxon>
        <taxon>Bacillati</taxon>
        <taxon>Cyanobacteriota</taxon>
        <taxon>Cyanophyceae</taxon>
        <taxon>Spirulinales</taxon>
        <taxon>Lusitaniellaceae</taxon>
        <taxon>Lusitaniella</taxon>
    </lineage>
</organism>